<dbReference type="InterPro" id="IPR020915">
    <property type="entry name" value="UPF0311"/>
</dbReference>
<dbReference type="EMBL" id="MU004187">
    <property type="protein sequence ID" value="KAF2496527.1"/>
    <property type="molecule type" value="Genomic_DNA"/>
</dbReference>
<protein>
    <submittedName>
        <fullName evidence="1">Uncharacterized protein</fullName>
    </submittedName>
</protein>
<organism evidence="1 2">
    <name type="scientific">Lophium mytilinum</name>
    <dbReference type="NCBI Taxonomy" id="390894"/>
    <lineage>
        <taxon>Eukaryota</taxon>
        <taxon>Fungi</taxon>
        <taxon>Dikarya</taxon>
        <taxon>Ascomycota</taxon>
        <taxon>Pezizomycotina</taxon>
        <taxon>Dothideomycetes</taxon>
        <taxon>Pleosporomycetidae</taxon>
        <taxon>Mytilinidiales</taxon>
        <taxon>Mytilinidiaceae</taxon>
        <taxon>Lophium</taxon>
    </lineage>
</organism>
<dbReference type="Pfam" id="PF11578">
    <property type="entry name" value="DUF3237"/>
    <property type="match status" value="1"/>
</dbReference>
<keyword evidence="2" id="KW-1185">Reference proteome</keyword>
<gene>
    <name evidence="1" type="ORF">BU16DRAFT_549025</name>
</gene>
<dbReference type="PANTHER" id="PTHR37315:SF1">
    <property type="entry name" value="UPF0311 PROTEIN BLR7842"/>
    <property type="match status" value="1"/>
</dbReference>
<name>A0A6A6QZG6_9PEZI</name>
<sequence>MTLRLEYAFTLRVDLAPPHQFGKTAAGERRFIPITGRRSDGPKTKGKILSHGVVDVFAKYTIEAEAGTLVNVTSERYGRASQETMWEVFEDDPSKASMKDGGAAWYTKTFPRFEVAPGPVDWLNSTCFPGDLRPPKLPKRVIIDVYEIS</sequence>
<evidence type="ECO:0000313" key="1">
    <source>
        <dbReference type="EMBL" id="KAF2496527.1"/>
    </source>
</evidence>
<dbReference type="OrthoDB" id="2544694at2759"/>
<dbReference type="PANTHER" id="PTHR37315">
    <property type="entry name" value="UPF0311 PROTEIN BLR7842"/>
    <property type="match status" value="1"/>
</dbReference>
<proteinExistence type="predicted"/>
<evidence type="ECO:0000313" key="2">
    <source>
        <dbReference type="Proteomes" id="UP000799750"/>
    </source>
</evidence>
<accession>A0A6A6QZG6</accession>
<dbReference type="AlphaFoldDB" id="A0A6A6QZG6"/>
<dbReference type="Gene3D" id="2.40.160.20">
    <property type="match status" value="1"/>
</dbReference>
<reference evidence="1" key="1">
    <citation type="journal article" date="2020" name="Stud. Mycol.">
        <title>101 Dothideomycetes genomes: a test case for predicting lifestyles and emergence of pathogens.</title>
        <authorList>
            <person name="Haridas S."/>
            <person name="Albert R."/>
            <person name="Binder M."/>
            <person name="Bloem J."/>
            <person name="Labutti K."/>
            <person name="Salamov A."/>
            <person name="Andreopoulos B."/>
            <person name="Baker S."/>
            <person name="Barry K."/>
            <person name="Bills G."/>
            <person name="Bluhm B."/>
            <person name="Cannon C."/>
            <person name="Castanera R."/>
            <person name="Culley D."/>
            <person name="Daum C."/>
            <person name="Ezra D."/>
            <person name="Gonzalez J."/>
            <person name="Henrissat B."/>
            <person name="Kuo A."/>
            <person name="Liang C."/>
            <person name="Lipzen A."/>
            <person name="Lutzoni F."/>
            <person name="Magnuson J."/>
            <person name="Mondo S."/>
            <person name="Nolan M."/>
            <person name="Ohm R."/>
            <person name="Pangilinan J."/>
            <person name="Park H.-J."/>
            <person name="Ramirez L."/>
            <person name="Alfaro M."/>
            <person name="Sun H."/>
            <person name="Tritt A."/>
            <person name="Yoshinaga Y."/>
            <person name="Zwiers L.-H."/>
            <person name="Turgeon B."/>
            <person name="Goodwin S."/>
            <person name="Spatafora J."/>
            <person name="Crous P."/>
            <person name="Grigoriev I."/>
        </authorList>
    </citation>
    <scope>NUCLEOTIDE SEQUENCE</scope>
    <source>
        <strain evidence="1">CBS 269.34</strain>
    </source>
</reference>
<dbReference type="Proteomes" id="UP000799750">
    <property type="component" value="Unassembled WGS sequence"/>
</dbReference>